<protein>
    <submittedName>
        <fullName evidence="1">Uncharacterized protein</fullName>
    </submittedName>
</protein>
<evidence type="ECO:0000313" key="1">
    <source>
        <dbReference type="EMBL" id="KAK5995381.1"/>
    </source>
</evidence>
<dbReference type="Proteomes" id="UP001338125">
    <property type="component" value="Unassembled WGS sequence"/>
</dbReference>
<organism evidence="1 2">
    <name type="scientific">Cladobotryum mycophilum</name>
    <dbReference type="NCBI Taxonomy" id="491253"/>
    <lineage>
        <taxon>Eukaryota</taxon>
        <taxon>Fungi</taxon>
        <taxon>Dikarya</taxon>
        <taxon>Ascomycota</taxon>
        <taxon>Pezizomycotina</taxon>
        <taxon>Sordariomycetes</taxon>
        <taxon>Hypocreomycetidae</taxon>
        <taxon>Hypocreales</taxon>
        <taxon>Hypocreaceae</taxon>
        <taxon>Cladobotryum</taxon>
    </lineage>
</organism>
<keyword evidence="2" id="KW-1185">Reference proteome</keyword>
<reference evidence="1 2" key="1">
    <citation type="submission" date="2024-01" db="EMBL/GenBank/DDBJ databases">
        <title>Complete genome of Cladobotryum mycophilum ATHUM6906.</title>
        <authorList>
            <person name="Christinaki A.C."/>
            <person name="Myridakis A.I."/>
            <person name="Kouvelis V.N."/>
        </authorList>
    </citation>
    <scope>NUCLEOTIDE SEQUENCE [LARGE SCALE GENOMIC DNA]</scope>
    <source>
        <strain evidence="1 2">ATHUM6906</strain>
    </source>
</reference>
<gene>
    <name evidence="1" type="ORF">PT974_03785</name>
</gene>
<sequence length="208" mass="24095">MAAPVIWINALPGTGEDAVVDALNYLYRPLSIIFSPKRMRSRECVPPRKNRLQTPQSRFREACWIESFNHKIPERNIIVVVDFHLNNERGQMIAHECRSAARESSRPFIPVYLYHSRLKSFTDAILPAYIYYGGRDNSRRAFHDEGLVHTDTTQARGLIGLGEPSCRRQLFRFQECYCPGLYFCTNSMDPRPIAQTIISRCRERHFTG</sequence>
<comment type="caution">
    <text evidence="1">The sequence shown here is derived from an EMBL/GenBank/DDBJ whole genome shotgun (WGS) entry which is preliminary data.</text>
</comment>
<accession>A0ABR0ST95</accession>
<name>A0ABR0ST95_9HYPO</name>
<proteinExistence type="predicted"/>
<dbReference type="EMBL" id="JAVFKD010000004">
    <property type="protein sequence ID" value="KAK5995381.1"/>
    <property type="molecule type" value="Genomic_DNA"/>
</dbReference>
<evidence type="ECO:0000313" key="2">
    <source>
        <dbReference type="Proteomes" id="UP001338125"/>
    </source>
</evidence>